<gene>
    <name evidence="6" type="ORF">UFOPK3773_00634</name>
</gene>
<protein>
    <submittedName>
        <fullName evidence="6">Unannotated protein</fullName>
    </submittedName>
</protein>
<dbReference type="CDD" id="cd00397">
    <property type="entry name" value="DNA_BRE_C"/>
    <property type="match status" value="1"/>
</dbReference>
<dbReference type="GO" id="GO:0006310">
    <property type="term" value="P:DNA recombination"/>
    <property type="evidence" value="ECO:0007669"/>
    <property type="project" value="UniProtKB-KW"/>
</dbReference>
<dbReference type="Pfam" id="PF00589">
    <property type="entry name" value="Phage_integrase"/>
    <property type="match status" value="1"/>
</dbReference>
<evidence type="ECO:0000259" key="5">
    <source>
        <dbReference type="PROSITE" id="PS51900"/>
    </source>
</evidence>
<dbReference type="PANTHER" id="PTHR30349:SF41">
    <property type="entry name" value="INTEGRASE_RECOMBINASE PROTEIN MJ0367-RELATED"/>
    <property type="match status" value="1"/>
</dbReference>
<dbReference type="Gene3D" id="1.10.150.130">
    <property type="match status" value="1"/>
</dbReference>
<name>A0A6J7J2H0_9ZZZZ</name>
<keyword evidence="2" id="KW-0233">DNA recombination</keyword>
<evidence type="ECO:0000256" key="3">
    <source>
        <dbReference type="SAM" id="MobiDB-lite"/>
    </source>
</evidence>
<accession>A0A6J7J2H0</accession>
<feature type="compositionally biased region" description="Polar residues" evidence="3">
    <location>
        <begin position="838"/>
        <end position="850"/>
    </location>
</feature>
<proteinExistence type="predicted"/>
<dbReference type="InterPro" id="IPR010998">
    <property type="entry name" value="Integrase_recombinase_N"/>
</dbReference>
<dbReference type="GO" id="GO:0015074">
    <property type="term" value="P:DNA integration"/>
    <property type="evidence" value="ECO:0007669"/>
    <property type="project" value="InterPro"/>
</dbReference>
<dbReference type="SUPFAM" id="SSF56349">
    <property type="entry name" value="DNA breaking-rejoining enzymes"/>
    <property type="match status" value="1"/>
</dbReference>
<feature type="compositionally biased region" description="Basic and acidic residues" evidence="3">
    <location>
        <begin position="742"/>
        <end position="758"/>
    </location>
</feature>
<feature type="compositionally biased region" description="Basic residues" evidence="3">
    <location>
        <begin position="759"/>
        <end position="768"/>
    </location>
</feature>
<dbReference type="InterPro" id="IPR002104">
    <property type="entry name" value="Integrase_catalytic"/>
</dbReference>
<dbReference type="PROSITE" id="PS51898">
    <property type="entry name" value="TYR_RECOMBINASE"/>
    <property type="match status" value="1"/>
</dbReference>
<dbReference type="InterPro" id="IPR050090">
    <property type="entry name" value="Tyrosine_recombinase_XerCD"/>
</dbReference>
<dbReference type="InterPro" id="IPR011010">
    <property type="entry name" value="DNA_brk_join_enz"/>
</dbReference>
<reference evidence="6" key="1">
    <citation type="submission" date="2020-05" db="EMBL/GenBank/DDBJ databases">
        <authorList>
            <person name="Chiriac C."/>
            <person name="Salcher M."/>
            <person name="Ghai R."/>
            <person name="Kavagutti S V."/>
        </authorList>
    </citation>
    <scope>NUCLEOTIDE SEQUENCE</scope>
</reference>
<dbReference type="InterPro" id="IPR044068">
    <property type="entry name" value="CB"/>
</dbReference>
<feature type="region of interest" description="Disordered" evidence="3">
    <location>
        <begin position="739"/>
        <end position="850"/>
    </location>
</feature>
<evidence type="ECO:0000256" key="1">
    <source>
        <dbReference type="ARBA" id="ARBA00023125"/>
    </source>
</evidence>
<organism evidence="6">
    <name type="scientific">freshwater metagenome</name>
    <dbReference type="NCBI Taxonomy" id="449393"/>
    <lineage>
        <taxon>unclassified sequences</taxon>
        <taxon>metagenomes</taxon>
        <taxon>ecological metagenomes</taxon>
    </lineage>
</organism>
<dbReference type="GO" id="GO:0003677">
    <property type="term" value="F:DNA binding"/>
    <property type="evidence" value="ECO:0007669"/>
    <property type="project" value="UniProtKB-KW"/>
</dbReference>
<dbReference type="EMBL" id="CAFBNF010000048">
    <property type="protein sequence ID" value="CAB4937503.1"/>
    <property type="molecule type" value="Genomic_DNA"/>
</dbReference>
<keyword evidence="1" id="KW-0238">DNA-binding</keyword>
<dbReference type="PANTHER" id="PTHR30349">
    <property type="entry name" value="PHAGE INTEGRASE-RELATED"/>
    <property type="match status" value="1"/>
</dbReference>
<sequence>MTVRSLKSTKSRQEAWQKALDAAVRPEFNVDVYVARPGDRVLYGTACAVPSCGAPSRAIGGLCSGHGLLWKRTGGTDRDTWAATDPQLPVRDRVIEECPVHGCDRSRHGRFCQTHNARWVSHGRPDPEEWARTTGEATSATGAVPVACYMPGCAFPTKPGVEASTLCDSHYMRYYQWKRTHPGASEADFAYDVEVRALPKFWFVPRQGQISPVVQREIQYAVQTRHDEGTTTWRADMHVGLIDTLARLGIDSILDLAPLLEATDARVTPAAKAANVELSAMVPNGNQRGFLRYTLDVLQTLELRVSGLNEYDRDVWRLRELGMFEAHQYEATPNLDFRPLRHYPWMHRLAKRWIKWRISTGAKPSTLNDCVRGLVTFASYLDDEGEPLASPADLDRDLLIDYHRWERESGKADATIKRELSALNTFLHQVRLNEWEPRLKWNAAYFRGEYGKGATTLPRFLHPDVLAQLQAESALAMLPSDVLRTMIRVVLETGLRISDLRRLPLDCVYLDGERDPNLRPFNWKMSREFAIPISHALHAHIKVQQERVRDQYPDSPWLFPRDLRNPDGNHPYTYGAFKQQLTAWIESLDLRDENGKSIKVSGHLFRHSVATLMLNNGMSLTAVQTYLDHDRLETTMIYAKVIDTTLRKEWQEAQDAIRVNINGEILPPMTDGIESNSRWLKDEMARANQAVAHGWCGRAPQSPCPHANACFDCDDFSSGPVFLGGIKSVRDRAIQTAEQAEQEGRVRVAEMKPQSRREHGQRHHRHRTSSGGNPCPRRLNAVIGPSPSLASRPPNRKRHTTTATSRRYPRLSRPPAAGTLGWSKPPNDEPAVRVIASQRPSSGSQRPENQ</sequence>
<dbReference type="PROSITE" id="PS51900">
    <property type="entry name" value="CB"/>
    <property type="match status" value="1"/>
</dbReference>
<dbReference type="Gene3D" id="1.10.443.10">
    <property type="entry name" value="Intergrase catalytic core"/>
    <property type="match status" value="1"/>
</dbReference>
<feature type="domain" description="Tyr recombinase" evidence="4">
    <location>
        <begin position="456"/>
        <end position="651"/>
    </location>
</feature>
<dbReference type="InterPro" id="IPR013762">
    <property type="entry name" value="Integrase-like_cat_sf"/>
</dbReference>
<evidence type="ECO:0000256" key="2">
    <source>
        <dbReference type="ARBA" id="ARBA00023172"/>
    </source>
</evidence>
<feature type="domain" description="Core-binding (CB)" evidence="5">
    <location>
        <begin position="344"/>
        <end position="431"/>
    </location>
</feature>
<evidence type="ECO:0000259" key="4">
    <source>
        <dbReference type="PROSITE" id="PS51898"/>
    </source>
</evidence>
<evidence type="ECO:0000313" key="6">
    <source>
        <dbReference type="EMBL" id="CAB4937503.1"/>
    </source>
</evidence>
<dbReference type="AlphaFoldDB" id="A0A6J7J2H0"/>